<evidence type="ECO:0000259" key="3">
    <source>
        <dbReference type="PROSITE" id="PS51253"/>
    </source>
</evidence>
<keyword evidence="2" id="KW-0238">DNA-binding</keyword>
<comment type="subcellular location">
    <subcellularLocation>
        <location evidence="1">Nucleus</location>
    </subcellularLocation>
</comment>
<dbReference type="Pfam" id="PF03221">
    <property type="entry name" value="HTH_Tnp_Tc5"/>
    <property type="match status" value="1"/>
</dbReference>
<dbReference type="Proteomes" id="UP001235939">
    <property type="component" value="Chromosome 20"/>
</dbReference>
<organism evidence="4 5">
    <name type="scientific">Cordylochernes scorpioides</name>
    <dbReference type="NCBI Taxonomy" id="51811"/>
    <lineage>
        <taxon>Eukaryota</taxon>
        <taxon>Metazoa</taxon>
        <taxon>Ecdysozoa</taxon>
        <taxon>Arthropoda</taxon>
        <taxon>Chelicerata</taxon>
        <taxon>Arachnida</taxon>
        <taxon>Pseudoscorpiones</taxon>
        <taxon>Cheliferoidea</taxon>
        <taxon>Chernetidae</taxon>
        <taxon>Cordylochernes</taxon>
    </lineage>
</organism>
<dbReference type="EMBL" id="CP092882">
    <property type="protein sequence ID" value="UYV81531.1"/>
    <property type="molecule type" value="Genomic_DNA"/>
</dbReference>
<evidence type="ECO:0000256" key="1">
    <source>
        <dbReference type="ARBA" id="ARBA00004123"/>
    </source>
</evidence>
<dbReference type="SUPFAM" id="SSF46689">
    <property type="entry name" value="Homeodomain-like"/>
    <property type="match status" value="1"/>
</dbReference>
<dbReference type="InterPro" id="IPR009057">
    <property type="entry name" value="Homeodomain-like_sf"/>
</dbReference>
<evidence type="ECO:0000256" key="2">
    <source>
        <dbReference type="ARBA" id="ARBA00023125"/>
    </source>
</evidence>
<feature type="domain" description="HTH CENPB-type" evidence="3">
    <location>
        <begin position="17"/>
        <end position="88"/>
    </location>
</feature>
<evidence type="ECO:0000313" key="4">
    <source>
        <dbReference type="EMBL" id="UYV81531.1"/>
    </source>
</evidence>
<dbReference type="PANTHER" id="PTHR19303:SF73">
    <property type="entry name" value="PROTEIN PDC2"/>
    <property type="match status" value="1"/>
</dbReference>
<gene>
    <name evidence="4" type="ORF">LAZ67_20001461</name>
</gene>
<sequence>MATRAYFLVHISKEGTLSIHQLKDFPQLTSGQLYKYTLQSFISNIITDNLLREKAKKLGGQLDVPENFTYSSGWLQRFKGRFHISQRRLCGEGASISPAIIDEHLTNLNSMLANSGYDPANICNADETGLFFQLIPDRTLAHKDENCRGVKRMKQRITVLLCCNSTGTDKRRLLIIGKSAKPRCFRNFSPHFYCTYTFNSKAWMTSSIFQEWLLQFNKQLVSEGRRILLLLDNVSLRP</sequence>
<dbReference type="PROSITE" id="PS51253">
    <property type="entry name" value="HTH_CENPB"/>
    <property type="match status" value="1"/>
</dbReference>
<reference evidence="4 5" key="1">
    <citation type="submission" date="2022-01" db="EMBL/GenBank/DDBJ databases">
        <title>A chromosomal length assembly of Cordylochernes scorpioides.</title>
        <authorList>
            <person name="Zeh D."/>
            <person name="Zeh J."/>
        </authorList>
    </citation>
    <scope>NUCLEOTIDE SEQUENCE [LARGE SCALE GENOMIC DNA]</scope>
    <source>
        <strain evidence="4">IN4F17</strain>
        <tissue evidence="4">Whole Body</tissue>
    </source>
</reference>
<name>A0ABY6LK66_9ARAC</name>
<dbReference type="PANTHER" id="PTHR19303">
    <property type="entry name" value="TRANSPOSON"/>
    <property type="match status" value="1"/>
</dbReference>
<dbReference type="InterPro" id="IPR004875">
    <property type="entry name" value="DDE_SF_endonuclease_dom"/>
</dbReference>
<dbReference type="InterPro" id="IPR050863">
    <property type="entry name" value="CenT-Element_Derived"/>
</dbReference>
<protein>
    <submittedName>
        <fullName evidence="4">TIGD6</fullName>
    </submittedName>
</protein>
<dbReference type="Pfam" id="PF03184">
    <property type="entry name" value="DDE_1"/>
    <property type="match status" value="1"/>
</dbReference>
<proteinExistence type="predicted"/>
<evidence type="ECO:0000313" key="5">
    <source>
        <dbReference type="Proteomes" id="UP001235939"/>
    </source>
</evidence>
<dbReference type="Gene3D" id="1.10.10.60">
    <property type="entry name" value="Homeodomain-like"/>
    <property type="match status" value="1"/>
</dbReference>
<dbReference type="SMART" id="SM00674">
    <property type="entry name" value="CENPB"/>
    <property type="match status" value="1"/>
</dbReference>
<keyword evidence="5" id="KW-1185">Reference proteome</keyword>
<dbReference type="InterPro" id="IPR006600">
    <property type="entry name" value="HTH_CenpB_DNA-bd_dom"/>
</dbReference>
<accession>A0ABY6LK66</accession>